<feature type="non-terminal residue" evidence="2">
    <location>
        <position position="69"/>
    </location>
</feature>
<proteinExistence type="predicted"/>
<protein>
    <submittedName>
        <fullName evidence="2">Uncharacterized protein</fullName>
    </submittedName>
</protein>
<evidence type="ECO:0000256" key="1">
    <source>
        <dbReference type="SAM" id="MobiDB-lite"/>
    </source>
</evidence>
<feature type="region of interest" description="Disordered" evidence="1">
    <location>
        <begin position="15"/>
        <end position="69"/>
    </location>
</feature>
<dbReference type="EMBL" id="HACG01010605">
    <property type="protein sequence ID" value="CEK57470.1"/>
    <property type="molecule type" value="Transcribed_RNA"/>
</dbReference>
<feature type="non-terminal residue" evidence="2">
    <location>
        <position position="1"/>
    </location>
</feature>
<gene>
    <name evidence="2" type="primary">ORF30244</name>
</gene>
<organism evidence="2">
    <name type="scientific">Arion vulgaris</name>
    <dbReference type="NCBI Taxonomy" id="1028688"/>
    <lineage>
        <taxon>Eukaryota</taxon>
        <taxon>Metazoa</taxon>
        <taxon>Spiralia</taxon>
        <taxon>Lophotrochozoa</taxon>
        <taxon>Mollusca</taxon>
        <taxon>Gastropoda</taxon>
        <taxon>Heterobranchia</taxon>
        <taxon>Euthyneura</taxon>
        <taxon>Panpulmonata</taxon>
        <taxon>Eupulmonata</taxon>
        <taxon>Stylommatophora</taxon>
        <taxon>Helicina</taxon>
        <taxon>Arionoidea</taxon>
        <taxon>Arionidae</taxon>
        <taxon>Arion</taxon>
    </lineage>
</organism>
<reference evidence="2" key="1">
    <citation type="submission" date="2014-12" db="EMBL/GenBank/DDBJ databases">
        <title>Insight into the proteome of Arion vulgaris.</title>
        <authorList>
            <person name="Aradska J."/>
            <person name="Bulat T."/>
            <person name="Smidak R."/>
            <person name="Sarate P."/>
            <person name="Gangsoo J."/>
            <person name="Sialana F."/>
            <person name="Bilban M."/>
            <person name="Lubec G."/>
        </authorList>
    </citation>
    <scope>NUCLEOTIDE SEQUENCE</scope>
    <source>
        <tissue evidence="2">Skin</tissue>
    </source>
</reference>
<dbReference type="AlphaFoldDB" id="A0A0B6YPU9"/>
<accession>A0A0B6YPU9</accession>
<feature type="compositionally biased region" description="Polar residues" evidence="1">
    <location>
        <begin position="26"/>
        <end position="37"/>
    </location>
</feature>
<name>A0A0B6YPU9_9EUPU</name>
<evidence type="ECO:0000313" key="2">
    <source>
        <dbReference type="EMBL" id="CEK57470.1"/>
    </source>
</evidence>
<sequence>TQPVLPIKEFLNQLQQDIRSPPASERANTQQQFQGSARRSKHDQTSKEQHYPQPKKSHYDQHRHEEKQQ</sequence>
<feature type="compositionally biased region" description="Basic and acidic residues" evidence="1">
    <location>
        <begin position="57"/>
        <end position="69"/>
    </location>
</feature>